<keyword evidence="4" id="KW-1185">Reference proteome</keyword>
<reference evidence="3 4" key="1">
    <citation type="submission" date="2024-02" db="EMBL/GenBank/DDBJ databases">
        <authorList>
            <person name="Chen Y."/>
            <person name="Shah S."/>
            <person name="Dougan E. K."/>
            <person name="Thang M."/>
            <person name="Chan C."/>
        </authorList>
    </citation>
    <scope>NUCLEOTIDE SEQUENCE [LARGE SCALE GENOMIC DNA]</scope>
</reference>
<organism evidence="3 4">
    <name type="scientific">Durusdinium trenchii</name>
    <dbReference type="NCBI Taxonomy" id="1381693"/>
    <lineage>
        <taxon>Eukaryota</taxon>
        <taxon>Sar</taxon>
        <taxon>Alveolata</taxon>
        <taxon>Dinophyceae</taxon>
        <taxon>Suessiales</taxon>
        <taxon>Symbiodiniaceae</taxon>
        <taxon>Durusdinium</taxon>
    </lineage>
</organism>
<dbReference type="Proteomes" id="UP001642484">
    <property type="component" value="Unassembled WGS sequence"/>
</dbReference>
<protein>
    <recommendedName>
        <fullName evidence="2">RNA-editing substrate-binding complex 6 protein domain-containing protein</fullName>
    </recommendedName>
</protein>
<dbReference type="EMBL" id="CAXAMN010028217">
    <property type="protein sequence ID" value="CAK9115730.1"/>
    <property type="molecule type" value="Genomic_DNA"/>
</dbReference>
<feature type="region of interest" description="Disordered" evidence="1">
    <location>
        <begin position="532"/>
        <end position="563"/>
    </location>
</feature>
<evidence type="ECO:0000313" key="4">
    <source>
        <dbReference type="Proteomes" id="UP001642484"/>
    </source>
</evidence>
<evidence type="ECO:0000259" key="2">
    <source>
        <dbReference type="Pfam" id="PF26188"/>
    </source>
</evidence>
<name>A0ABP0SU24_9DINO</name>
<feature type="compositionally biased region" description="Basic residues" evidence="1">
    <location>
        <begin position="546"/>
        <end position="563"/>
    </location>
</feature>
<evidence type="ECO:0000313" key="3">
    <source>
        <dbReference type="EMBL" id="CAK9115730.1"/>
    </source>
</evidence>
<evidence type="ECO:0000256" key="1">
    <source>
        <dbReference type="SAM" id="MobiDB-lite"/>
    </source>
</evidence>
<sequence length="563" mass="61813">MEARKLVSGRLGAQLLRCGKQQGRPKFTATTAPPAHLVYDQLPDKATLLLVAQSAASSNYKDQVFWQNCSSQARRLCQDDLHALACYAATAASAQHQDDELLYNVGDMAVAAAENNMLEPGNLALVLQSHAILAFRNDRVVGRMESELFEMLRQSKATAACLATSLLSLSQLFSASALPDRSERCERSELIDGGARVALEHLSFFTVAQLCNLLQAMANFRIRGDRQVSALLLGISNSLARQTSELSSKDCGTIAKTFAVCRVHDERILTALASRLREKDVRTLLTAEELSSVLYGFAKFTSQDIALLDLLSIEVRRHLHALDATLMSSMLASLAKAGVSCPVLTGRATQILRRTLPGNESAVSHRVSHPCNLQLATFSELSALTMAFAKFQVRDSRLHERLAQAFLECNDSIQPIKALEVQSCPELINVVHAFAKVHIAPVKLFGAVMGLLLSRPPEELSTRDAVKFLHALAKVEYTILPQMKGHILAALSPHRLNELGVFELLKLAVAARKLGLDLPQLEAQVGAILPNEPSLQSQSGNPQRRPVSKRRRRKSARKQKWSW</sequence>
<dbReference type="InterPro" id="IPR058917">
    <property type="entry name" value="RESC6_dom"/>
</dbReference>
<accession>A0ABP0SU24</accession>
<comment type="caution">
    <text evidence="3">The sequence shown here is derived from an EMBL/GenBank/DDBJ whole genome shotgun (WGS) entry which is preliminary data.</text>
</comment>
<dbReference type="Pfam" id="PF26188">
    <property type="entry name" value="RESC6"/>
    <property type="match status" value="1"/>
</dbReference>
<feature type="domain" description="RNA-editing substrate-binding complex 6 protein" evidence="2">
    <location>
        <begin position="189"/>
        <end position="348"/>
    </location>
</feature>
<proteinExistence type="predicted"/>
<gene>
    <name evidence="3" type="ORF">CCMP2556_LOCUS53485</name>
</gene>